<protein>
    <recommendedName>
        <fullName evidence="3">FBD domain-containing protein</fullName>
    </recommendedName>
</protein>
<reference evidence="1" key="1">
    <citation type="submission" date="2022-07" db="EMBL/GenBank/DDBJ databases">
        <authorList>
            <person name="Macas J."/>
            <person name="Novak P."/>
            <person name="Neumann P."/>
        </authorList>
    </citation>
    <scope>NUCLEOTIDE SEQUENCE</scope>
</reference>
<gene>
    <name evidence="1" type="ORF">CEPIT_LOCUS25731</name>
</gene>
<name>A0AAV0EP71_9ASTE</name>
<comment type="caution">
    <text evidence="1">The sequence shown here is derived from an EMBL/GenBank/DDBJ whole genome shotgun (WGS) entry which is preliminary data.</text>
</comment>
<sequence>MLKILHLSGFSIETLNLPCTLPPNLTSLFFEYVEFCPTNLSDYVVDVPMLENLTFSSCKNIFHFKITARKLCSLTIKYFYRSELSLSIDLKSICTLELDSYSVQTILGTGATMGHRLQQNVLNVELLKLSALHLQRGVETSAFVSLLCICPKLHELEICFWGTEDTTKATDTTSKRLKKLCSVVQTYERLHILKFASFRGFKAEMLFIKEMLAGVPSLERVIFMGTSMYEYDSYKKHEIIDEVLCFPRASTEVKIVY</sequence>
<dbReference type="AlphaFoldDB" id="A0AAV0EP71"/>
<keyword evidence="2" id="KW-1185">Reference proteome</keyword>
<dbReference type="SUPFAM" id="SSF52058">
    <property type="entry name" value="L domain-like"/>
    <property type="match status" value="1"/>
</dbReference>
<accession>A0AAV0EP71</accession>
<dbReference type="EMBL" id="CAMAPF010000933">
    <property type="protein sequence ID" value="CAH9124101.1"/>
    <property type="molecule type" value="Genomic_DNA"/>
</dbReference>
<dbReference type="Gene3D" id="3.80.10.10">
    <property type="entry name" value="Ribonuclease Inhibitor"/>
    <property type="match status" value="1"/>
</dbReference>
<evidence type="ECO:0008006" key="3">
    <source>
        <dbReference type="Google" id="ProtNLM"/>
    </source>
</evidence>
<evidence type="ECO:0000313" key="2">
    <source>
        <dbReference type="Proteomes" id="UP001152523"/>
    </source>
</evidence>
<dbReference type="Proteomes" id="UP001152523">
    <property type="component" value="Unassembled WGS sequence"/>
</dbReference>
<evidence type="ECO:0000313" key="1">
    <source>
        <dbReference type="EMBL" id="CAH9124101.1"/>
    </source>
</evidence>
<organism evidence="1 2">
    <name type="scientific">Cuscuta epithymum</name>
    <dbReference type="NCBI Taxonomy" id="186058"/>
    <lineage>
        <taxon>Eukaryota</taxon>
        <taxon>Viridiplantae</taxon>
        <taxon>Streptophyta</taxon>
        <taxon>Embryophyta</taxon>
        <taxon>Tracheophyta</taxon>
        <taxon>Spermatophyta</taxon>
        <taxon>Magnoliopsida</taxon>
        <taxon>eudicotyledons</taxon>
        <taxon>Gunneridae</taxon>
        <taxon>Pentapetalae</taxon>
        <taxon>asterids</taxon>
        <taxon>lamiids</taxon>
        <taxon>Solanales</taxon>
        <taxon>Convolvulaceae</taxon>
        <taxon>Cuscuteae</taxon>
        <taxon>Cuscuta</taxon>
        <taxon>Cuscuta subgen. Cuscuta</taxon>
    </lineage>
</organism>
<dbReference type="InterPro" id="IPR032675">
    <property type="entry name" value="LRR_dom_sf"/>
</dbReference>
<proteinExistence type="predicted"/>